<dbReference type="PANTHER" id="PTHR21363">
    <property type="entry name" value="PREPHENATE DEHYDROGENASE"/>
    <property type="match status" value="1"/>
</dbReference>
<sequence length="279" mass="30851">MKKAVIIGLGLIGGSFALELKKRLQYTVVGIDKNPEHVQEALDLGIISQAVDYTALSDADVVLVAVPVDRTAEVVHKVLDHVGENTLVMDAGSVKAPICAELAEHPRRSQFVAAHPMAGTEHSGPQAALYDLFDGKVMALCEVEKSNWKLLDRALDISKALNMRVKMMSPTDHDLHTAYVSHLSHVSSFMLGKTVLEIEKDEAQIFDLASTGFASTVRLAKSHPQMWTPIFLENKVNVLKALTEYIKNLENFKHLLETDQADSITQDIKEANYIRKILK</sequence>
<dbReference type="RefSeq" id="WP_016420665.1">
    <property type="nucleotide sequence ID" value="NZ_FNND01000004.1"/>
</dbReference>
<evidence type="ECO:0000313" key="3">
    <source>
        <dbReference type="EMBL" id="SDW77277.1"/>
    </source>
</evidence>
<reference evidence="3 4" key="1">
    <citation type="submission" date="2016-10" db="EMBL/GenBank/DDBJ databases">
        <authorList>
            <person name="Varghese N."/>
            <person name="Submissions S."/>
        </authorList>
    </citation>
    <scope>NUCLEOTIDE SEQUENCE [LARGE SCALE GENOMIC DNA]</scope>
    <source>
        <strain evidence="3 4">DSM 11449</strain>
    </source>
</reference>
<evidence type="ECO:0000259" key="2">
    <source>
        <dbReference type="PROSITE" id="PS51176"/>
    </source>
</evidence>
<keyword evidence="1" id="KW-0560">Oxidoreductase</keyword>
<evidence type="ECO:0000313" key="4">
    <source>
        <dbReference type="Proteomes" id="UP000182771"/>
    </source>
</evidence>
<dbReference type="Pfam" id="PF02153">
    <property type="entry name" value="PDH_N"/>
    <property type="match status" value="1"/>
</dbReference>
<dbReference type="AlphaFoldDB" id="A0A1H2W9Q4"/>
<dbReference type="GO" id="GO:0070403">
    <property type="term" value="F:NAD+ binding"/>
    <property type="evidence" value="ECO:0007669"/>
    <property type="project" value="InterPro"/>
</dbReference>
<dbReference type="GeneID" id="85017461"/>
<dbReference type="SUPFAM" id="SSF48179">
    <property type="entry name" value="6-phosphogluconate dehydrogenase C-terminal domain-like"/>
    <property type="match status" value="1"/>
</dbReference>
<dbReference type="SUPFAM" id="SSF51735">
    <property type="entry name" value="NAD(P)-binding Rossmann-fold domains"/>
    <property type="match status" value="1"/>
</dbReference>
<organism evidence="3 4">
    <name type="scientific">Capnocytophaga granulosa</name>
    <dbReference type="NCBI Taxonomy" id="45242"/>
    <lineage>
        <taxon>Bacteria</taxon>
        <taxon>Pseudomonadati</taxon>
        <taxon>Bacteroidota</taxon>
        <taxon>Flavobacteriia</taxon>
        <taxon>Flavobacteriales</taxon>
        <taxon>Flavobacteriaceae</taxon>
        <taxon>Capnocytophaga</taxon>
    </lineage>
</organism>
<gene>
    <name evidence="3" type="ORF">SAMN05444420_10418</name>
</gene>
<dbReference type="FunFam" id="3.40.50.720:FF:000208">
    <property type="entry name" value="Prephenate dehydrogenase"/>
    <property type="match status" value="1"/>
</dbReference>
<dbReference type="InterPro" id="IPR036291">
    <property type="entry name" value="NAD(P)-bd_dom_sf"/>
</dbReference>
<dbReference type="NCBIfam" id="NF006307">
    <property type="entry name" value="PRK08507.1"/>
    <property type="match status" value="1"/>
</dbReference>
<dbReference type="PROSITE" id="PS51176">
    <property type="entry name" value="PDH_ADH"/>
    <property type="match status" value="1"/>
</dbReference>
<proteinExistence type="predicted"/>
<evidence type="ECO:0000256" key="1">
    <source>
        <dbReference type="ARBA" id="ARBA00023002"/>
    </source>
</evidence>
<feature type="domain" description="Prephenate/arogenate dehydrogenase" evidence="2">
    <location>
        <begin position="2"/>
        <end position="279"/>
    </location>
</feature>
<dbReference type="Gene3D" id="1.10.3660.10">
    <property type="entry name" value="6-phosphogluconate dehydrogenase C-terminal like domain"/>
    <property type="match status" value="1"/>
</dbReference>
<dbReference type="InterPro" id="IPR008927">
    <property type="entry name" value="6-PGluconate_DH-like_C_sf"/>
</dbReference>
<dbReference type="InterPro" id="IPR050812">
    <property type="entry name" value="Preph/Arog_dehydrog"/>
</dbReference>
<dbReference type="GO" id="GO:0004665">
    <property type="term" value="F:prephenate dehydrogenase (NADP+) activity"/>
    <property type="evidence" value="ECO:0007669"/>
    <property type="project" value="InterPro"/>
</dbReference>
<dbReference type="InterPro" id="IPR003099">
    <property type="entry name" value="Prephen_DH"/>
</dbReference>
<dbReference type="GO" id="GO:0006571">
    <property type="term" value="P:tyrosine biosynthetic process"/>
    <property type="evidence" value="ECO:0007669"/>
    <property type="project" value="InterPro"/>
</dbReference>
<dbReference type="PANTHER" id="PTHR21363:SF0">
    <property type="entry name" value="PREPHENATE DEHYDROGENASE [NADP(+)]"/>
    <property type="match status" value="1"/>
</dbReference>
<dbReference type="GO" id="GO:0008977">
    <property type="term" value="F:prephenate dehydrogenase (NAD+) activity"/>
    <property type="evidence" value="ECO:0007669"/>
    <property type="project" value="InterPro"/>
</dbReference>
<keyword evidence="4" id="KW-1185">Reference proteome</keyword>
<comment type="caution">
    <text evidence="3">The sequence shown here is derived from an EMBL/GenBank/DDBJ whole genome shotgun (WGS) entry which is preliminary data.</text>
</comment>
<dbReference type="Pfam" id="PF20463">
    <property type="entry name" value="PDH_C"/>
    <property type="match status" value="1"/>
</dbReference>
<accession>A0A1H2W9Q4</accession>
<name>A0A1H2W9Q4_9FLAO</name>
<dbReference type="Gene3D" id="3.40.50.720">
    <property type="entry name" value="NAD(P)-binding Rossmann-like Domain"/>
    <property type="match status" value="1"/>
</dbReference>
<dbReference type="InterPro" id="IPR046825">
    <property type="entry name" value="PDH_C"/>
</dbReference>
<dbReference type="Proteomes" id="UP000182771">
    <property type="component" value="Unassembled WGS sequence"/>
</dbReference>
<dbReference type="OrthoDB" id="9802008at2"/>
<protein>
    <submittedName>
        <fullName evidence="3">Prephenate dehydrogenase</fullName>
    </submittedName>
</protein>
<dbReference type="EMBL" id="FNND01000004">
    <property type="protein sequence ID" value="SDW77277.1"/>
    <property type="molecule type" value="Genomic_DNA"/>
</dbReference>
<dbReference type="InterPro" id="IPR046826">
    <property type="entry name" value="PDH_N"/>
</dbReference>